<dbReference type="InterPro" id="IPR031330">
    <property type="entry name" value="Gly_Hdrlase_35_cat"/>
</dbReference>
<dbReference type="InterPro" id="IPR001944">
    <property type="entry name" value="Glycoside_Hdrlase_35"/>
</dbReference>
<keyword evidence="2 4" id="KW-0378">Hydrolase</keyword>
<dbReference type="Gene3D" id="3.20.20.80">
    <property type="entry name" value="Glycosidases"/>
    <property type="match status" value="1"/>
</dbReference>
<reference evidence="9 10" key="1">
    <citation type="submission" date="2021-10" db="EMBL/GenBank/DDBJ databases">
        <title>Streptomyces sp. strain SMC 277, a novel streptomycete isolated from soil.</title>
        <authorList>
            <person name="Chanama M."/>
        </authorList>
    </citation>
    <scope>NUCLEOTIDE SEQUENCE [LARGE SCALE GENOMIC DNA]</scope>
    <source>
        <strain evidence="9 10">SMC 277</strain>
    </source>
</reference>
<evidence type="ECO:0000313" key="9">
    <source>
        <dbReference type="EMBL" id="MCB5181319.1"/>
    </source>
</evidence>
<dbReference type="PRINTS" id="PR00742">
    <property type="entry name" value="GLHYDRLASE35"/>
</dbReference>
<protein>
    <recommendedName>
        <fullName evidence="4">Beta-galactosidase</fullName>
        <ecNumber evidence="4">3.2.1.23</ecNumber>
    </recommendedName>
</protein>
<accession>A0ABS8B9P4</accession>
<evidence type="ECO:0000256" key="3">
    <source>
        <dbReference type="ARBA" id="ARBA00023295"/>
    </source>
</evidence>
<dbReference type="Pfam" id="PF21317">
    <property type="entry name" value="BetaGal_ABD_1"/>
    <property type="match status" value="1"/>
</dbReference>
<keyword evidence="3 4" id="KW-0326">Glycosidase</keyword>
<gene>
    <name evidence="9" type="ORF">LG632_18275</name>
</gene>
<dbReference type="InterPro" id="IPR019801">
    <property type="entry name" value="Glyco_hydro_35_CS"/>
</dbReference>
<dbReference type="PROSITE" id="PS01182">
    <property type="entry name" value="GLYCOSYL_HYDROL_F35"/>
    <property type="match status" value="1"/>
</dbReference>
<sequence length="604" mass="66210">MLTHDQDGFRRAGRPHRIVSGALHYFRVHPELWEDRLTRLRAMGANTVDTYVPWNFHESAPGKADFTGWRDVGRFLRIAQGLGLDAIVRPGPYICAEWDFGGLPARLLALDGLHLRCSDPRFQAEVDGWFDQLVPELLPLLAGRGGPVVAVQIENEYGSYGDDTRYRAHVERALVERGVDCLLFTADGAEDAMLQGGTVPGRLATATFGARPTERLDTLRRYQRTGPLAAMEYWIGWFDHWGDDHHVRAVEDAAGSLDELLASGASVNLYMAHGGTNFGFWAGANHTGSRPGEPGYQPTVTSYDYDAPIGEAGELTPKFHAFREVIGRYVPLPELPLPEPRPRLAPALAVPAGTAPLLDALDALTDGPGPVHRPAPEPMEKLGQSHGMIHYRTSVTGPRPAMPIRIDGLGDRAYVFADGEPLGILDRNSPDEGLDLAVGPSGAVLDVLVRAQGRVNYGPLLDDRKGIWRGVRHGHQHLFEWEIRPLPLTDLTVLDWARAPVPAPPSHRPASHRPAFHRFTHHVPAPADGFLDVSGWATGLVWLNGFLLGHYDTPRGPQRTLYAPGPLWRAGTNEIVVLELERPGAELPVRDAPDLGPAKTVTLD</sequence>
<dbReference type="Proteomes" id="UP001199054">
    <property type="component" value="Unassembled WGS sequence"/>
</dbReference>
<evidence type="ECO:0000259" key="8">
    <source>
        <dbReference type="Pfam" id="PF21467"/>
    </source>
</evidence>
<evidence type="ECO:0000256" key="5">
    <source>
        <dbReference type="RuleBase" id="RU003679"/>
    </source>
</evidence>
<feature type="domain" description="Glycoside hydrolase 35 catalytic" evidence="6">
    <location>
        <begin position="11"/>
        <end position="328"/>
    </location>
</feature>
<evidence type="ECO:0000256" key="1">
    <source>
        <dbReference type="ARBA" id="ARBA00009809"/>
    </source>
</evidence>
<keyword evidence="10" id="KW-1185">Reference proteome</keyword>
<dbReference type="Pfam" id="PF01301">
    <property type="entry name" value="Glyco_hydro_35"/>
    <property type="match status" value="1"/>
</dbReference>
<dbReference type="Pfam" id="PF21467">
    <property type="entry name" value="BetaGal_gal-bd"/>
    <property type="match status" value="1"/>
</dbReference>
<evidence type="ECO:0000256" key="4">
    <source>
        <dbReference type="RuleBase" id="RU000675"/>
    </source>
</evidence>
<comment type="catalytic activity">
    <reaction evidence="4">
        <text>Hydrolysis of terminal non-reducing beta-D-galactose residues in beta-D-galactosides.</text>
        <dbReference type="EC" id="3.2.1.23"/>
    </reaction>
</comment>
<feature type="domain" description="Beta-galactosidase galactose-binding" evidence="8">
    <location>
        <begin position="514"/>
        <end position="573"/>
    </location>
</feature>
<dbReference type="InterPro" id="IPR008979">
    <property type="entry name" value="Galactose-bd-like_sf"/>
</dbReference>
<dbReference type="InterPro" id="IPR048912">
    <property type="entry name" value="BetaGal1-like_ABD1"/>
</dbReference>
<evidence type="ECO:0000256" key="2">
    <source>
        <dbReference type="ARBA" id="ARBA00022801"/>
    </source>
</evidence>
<dbReference type="InterPro" id="IPR017853">
    <property type="entry name" value="GH"/>
</dbReference>
<dbReference type="RefSeq" id="WP_226728405.1">
    <property type="nucleotide sequence ID" value="NZ_JAJAUY010000070.1"/>
</dbReference>
<dbReference type="PIRSF" id="PIRSF006336">
    <property type="entry name" value="B-gal"/>
    <property type="match status" value="1"/>
</dbReference>
<dbReference type="SUPFAM" id="SSF49785">
    <property type="entry name" value="Galactose-binding domain-like"/>
    <property type="match status" value="1"/>
</dbReference>
<comment type="caution">
    <text evidence="9">The sequence shown here is derived from an EMBL/GenBank/DDBJ whole genome shotgun (WGS) entry which is preliminary data.</text>
</comment>
<dbReference type="SUPFAM" id="SSF51445">
    <property type="entry name" value="(Trans)glycosidases"/>
    <property type="match status" value="1"/>
</dbReference>
<feature type="domain" description="Beta-galactosidase 1-like first all-beta" evidence="7">
    <location>
        <begin position="376"/>
        <end position="486"/>
    </location>
</feature>
<dbReference type="PANTHER" id="PTHR23421">
    <property type="entry name" value="BETA-GALACTOSIDASE RELATED"/>
    <property type="match status" value="1"/>
</dbReference>
<dbReference type="Gene3D" id="2.60.120.260">
    <property type="entry name" value="Galactose-binding domain-like"/>
    <property type="match status" value="2"/>
</dbReference>
<dbReference type="InterPro" id="IPR048913">
    <property type="entry name" value="BetaGal_gal-bd"/>
</dbReference>
<evidence type="ECO:0000259" key="6">
    <source>
        <dbReference type="Pfam" id="PF01301"/>
    </source>
</evidence>
<dbReference type="EC" id="3.2.1.23" evidence="4"/>
<evidence type="ECO:0000259" key="7">
    <source>
        <dbReference type="Pfam" id="PF21317"/>
    </source>
</evidence>
<dbReference type="InterPro" id="IPR026283">
    <property type="entry name" value="B-gal_1-like"/>
</dbReference>
<comment type="similarity">
    <text evidence="1 5">Belongs to the glycosyl hydrolase 35 family.</text>
</comment>
<organism evidence="9 10">
    <name type="scientific">Streptomyces antimicrobicus</name>
    <dbReference type="NCBI Taxonomy" id="2883108"/>
    <lineage>
        <taxon>Bacteria</taxon>
        <taxon>Bacillati</taxon>
        <taxon>Actinomycetota</taxon>
        <taxon>Actinomycetes</taxon>
        <taxon>Kitasatosporales</taxon>
        <taxon>Streptomycetaceae</taxon>
        <taxon>Streptomyces</taxon>
    </lineage>
</organism>
<proteinExistence type="inferred from homology"/>
<dbReference type="EMBL" id="JAJAUY010000070">
    <property type="protein sequence ID" value="MCB5181319.1"/>
    <property type="molecule type" value="Genomic_DNA"/>
</dbReference>
<evidence type="ECO:0000313" key="10">
    <source>
        <dbReference type="Proteomes" id="UP001199054"/>
    </source>
</evidence>
<name>A0ABS8B9P4_9ACTN</name>